<dbReference type="Proteomes" id="UP000501240">
    <property type="component" value="Chromosome"/>
</dbReference>
<feature type="transmembrane region" description="Helical" evidence="1">
    <location>
        <begin position="141"/>
        <end position="163"/>
    </location>
</feature>
<dbReference type="EMBL" id="CP053892">
    <property type="protein sequence ID" value="QKG27222.1"/>
    <property type="molecule type" value="Genomic_DNA"/>
</dbReference>
<gene>
    <name evidence="2" type="ORF">ACTIVE_8875</name>
</gene>
<feature type="transmembrane region" description="Helical" evidence="1">
    <location>
        <begin position="29"/>
        <end position="51"/>
    </location>
</feature>
<accession>A0A7D3ZVC6</accession>
<protein>
    <submittedName>
        <fullName evidence="2">Cation diffusion facilitator family transporter</fullName>
    </submittedName>
</protein>
<keyword evidence="1" id="KW-0812">Transmembrane</keyword>
<organism evidence="2 3">
    <name type="scientific">Actinomadura verrucosospora</name>
    <dbReference type="NCBI Taxonomy" id="46165"/>
    <lineage>
        <taxon>Bacteria</taxon>
        <taxon>Bacillati</taxon>
        <taxon>Actinomycetota</taxon>
        <taxon>Actinomycetes</taxon>
        <taxon>Streptosporangiales</taxon>
        <taxon>Thermomonosporaceae</taxon>
        <taxon>Actinomadura</taxon>
    </lineage>
</organism>
<proteinExistence type="predicted"/>
<feature type="transmembrane region" description="Helical" evidence="1">
    <location>
        <begin position="72"/>
        <end position="96"/>
    </location>
</feature>
<evidence type="ECO:0000313" key="2">
    <source>
        <dbReference type="EMBL" id="QKG27222.1"/>
    </source>
</evidence>
<name>A0A7D3ZVC6_ACTVE</name>
<sequence length="167" mass="16971">MMNLVGAGQSKRIASTDTFGDPVPAGDSWAWGAATLAMTAVIAAMLLLASIDVVRVLRGQGGVVSVTRIPAALSVLPSLLVWCIGGLVAAFAWYFIDDCGTGAAAPCLDRPGATLSALSVICLVLPTLLLALVVRLGQRSAVCAILAPPSIASIYILAIHLAVPHAG</sequence>
<keyword evidence="3" id="KW-1185">Reference proteome</keyword>
<evidence type="ECO:0000313" key="3">
    <source>
        <dbReference type="Proteomes" id="UP000501240"/>
    </source>
</evidence>
<evidence type="ECO:0000256" key="1">
    <source>
        <dbReference type="SAM" id="Phobius"/>
    </source>
</evidence>
<reference evidence="2 3" key="1">
    <citation type="submission" date="2020-05" db="EMBL/GenBank/DDBJ databases">
        <title>Actinomadura verrucosospora NRRL-B18236 (PFL_A860) Genome sequencing and assembly.</title>
        <authorList>
            <person name="Samborskyy M."/>
        </authorList>
    </citation>
    <scope>NUCLEOTIDE SEQUENCE [LARGE SCALE GENOMIC DNA]</scope>
    <source>
        <strain evidence="2 3">NRRL:B18236</strain>
    </source>
</reference>
<dbReference type="AlphaFoldDB" id="A0A7D3ZVC6"/>
<feature type="transmembrane region" description="Helical" evidence="1">
    <location>
        <begin position="116"/>
        <end position="134"/>
    </location>
</feature>
<keyword evidence="1" id="KW-1133">Transmembrane helix</keyword>
<keyword evidence="1" id="KW-0472">Membrane</keyword>